<gene>
    <name evidence="2" type="ORF">GTH23_19980</name>
</gene>
<geneLocation type="plasmid" evidence="3">
    <name>pzf1-cfr</name>
</geneLocation>
<dbReference type="Proteomes" id="UP000501338">
    <property type="component" value="Plasmid pZF1-cfr"/>
</dbReference>
<dbReference type="SUPFAM" id="SSF46894">
    <property type="entry name" value="C-terminal effector domain of the bipartite response regulators"/>
    <property type="match status" value="1"/>
</dbReference>
<dbReference type="Gene3D" id="1.10.10.10">
    <property type="entry name" value="Winged helix-like DNA-binding domain superfamily/Winged helix DNA-binding domain"/>
    <property type="match status" value="1"/>
</dbReference>
<sequence length="97" mass="10999">MTEHDRSCIMALSQLFPELSPTERRVTIQNSILGQTTQEIAKDSGVDVETIKTHFKRSREKLKCASLQELRGVIMLRILSYNLLPNKSELGGLIRSK</sequence>
<dbReference type="InterPro" id="IPR036388">
    <property type="entry name" value="WH-like_DNA-bd_sf"/>
</dbReference>
<evidence type="ECO:0000313" key="3">
    <source>
        <dbReference type="Proteomes" id="UP000501338"/>
    </source>
</evidence>
<evidence type="ECO:0000313" key="2">
    <source>
        <dbReference type="EMBL" id="QIF92325.1"/>
    </source>
</evidence>
<dbReference type="EMBL" id="CP047341">
    <property type="protein sequence ID" value="QIF92325.1"/>
    <property type="molecule type" value="Genomic_DNA"/>
</dbReference>
<dbReference type="Pfam" id="PF08281">
    <property type="entry name" value="Sigma70_r4_2"/>
    <property type="match status" value="1"/>
</dbReference>
<proteinExistence type="predicted"/>
<dbReference type="RefSeq" id="WP_050878422.1">
    <property type="nucleotide sequence ID" value="NZ_CP045009.1"/>
</dbReference>
<keyword evidence="3" id="KW-1185">Reference proteome</keyword>
<feature type="domain" description="RNA polymerase sigma factor 70 region 4 type 2" evidence="1">
    <location>
        <begin position="10"/>
        <end position="62"/>
    </location>
</feature>
<dbReference type="InterPro" id="IPR013249">
    <property type="entry name" value="RNA_pol_sigma70_r4_t2"/>
</dbReference>
<protein>
    <recommendedName>
        <fullName evidence="1">RNA polymerase sigma factor 70 region 4 type 2 domain-containing protein</fullName>
    </recommendedName>
</protein>
<evidence type="ECO:0000259" key="1">
    <source>
        <dbReference type="Pfam" id="PF08281"/>
    </source>
</evidence>
<keyword evidence="2" id="KW-0614">Plasmid</keyword>
<name>A0ABX6JSZ9_9GAMM</name>
<dbReference type="InterPro" id="IPR016032">
    <property type="entry name" value="Sig_transdc_resp-reg_C-effctor"/>
</dbReference>
<reference evidence="2 3" key="1">
    <citation type="submission" date="2020-01" db="EMBL/GenBank/DDBJ databases">
        <title>The genomic epidemiology of tigecycline resistance gene tet(X) variants in a swine farm in China.</title>
        <authorList>
            <person name="Peng K."/>
            <person name="Li R."/>
        </authorList>
    </citation>
    <scope>NUCLEOTIDE SEQUENCE [LARGE SCALE GENOMIC DNA]</scope>
    <source>
        <strain evidence="2 3">ZF1</strain>
        <plasmid evidence="3">pzf1-cfr</plasmid>
    </source>
</reference>
<accession>A0ABX6JSZ9</accession>
<organism evidence="2 3">
    <name type="scientific">Proteus terrae subsp. cibarius</name>
    <dbReference type="NCBI Taxonomy" id="626774"/>
    <lineage>
        <taxon>Bacteria</taxon>
        <taxon>Pseudomonadati</taxon>
        <taxon>Pseudomonadota</taxon>
        <taxon>Gammaproteobacteria</taxon>
        <taxon>Enterobacterales</taxon>
        <taxon>Morganellaceae</taxon>
        <taxon>Proteus</taxon>
    </lineage>
</organism>